<organism evidence="1">
    <name type="scientific">Lotharella globosa</name>
    <dbReference type="NCBI Taxonomy" id="91324"/>
    <lineage>
        <taxon>Eukaryota</taxon>
        <taxon>Sar</taxon>
        <taxon>Rhizaria</taxon>
        <taxon>Cercozoa</taxon>
        <taxon>Chlorarachniophyceae</taxon>
        <taxon>Lotharella</taxon>
    </lineage>
</organism>
<evidence type="ECO:0000313" key="1">
    <source>
        <dbReference type="EMBL" id="CAE0675273.1"/>
    </source>
</evidence>
<dbReference type="AlphaFoldDB" id="A0A6V3RIB6"/>
<sequence>MSKPYKKTKTRSLGKVHHPFLTKWETEVHYTVMIDSDGHITGLPLKMLNMPLKAEIEAVADSFRTLGKKAFKPLEKLRRHIEIVDTGYDAGSCGCCCCSVPVVIFIAIREVIPQPDLDMKAFPNDFFERVKPDDNTKDSDVRKNVFRYCRQKWPAEDDFKKFAKSVGLYYTNLWDSIARLAEHVARMETKLENSGSTVKA</sequence>
<accession>A0A6V3RIB6</accession>
<name>A0A6V3RIB6_9EUKA</name>
<reference evidence="1" key="1">
    <citation type="submission" date="2021-01" db="EMBL/GenBank/DDBJ databases">
        <authorList>
            <person name="Corre E."/>
            <person name="Pelletier E."/>
            <person name="Niang G."/>
            <person name="Scheremetjew M."/>
            <person name="Finn R."/>
            <person name="Kale V."/>
            <person name="Holt S."/>
            <person name="Cochrane G."/>
            <person name="Meng A."/>
            <person name="Brown T."/>
            <person name="Cohen L."/>
        </authorList>
    </citation>
    <scope>NUCLEOTIDE SEQUENCE</scope>
    <source>
        <strain evidence="1">CCCM811</strain>
    </source>
</reference>
<proteinExistence type="predicted"/>
<dbReference type="EMBL" id="HBIV01037976">
    <property type="protein sequence ID" value="CAE0675273.1"/>
    <property type="molecule type" value="Transcribed_RNA"/>
</dbReference>
<gene>
    <name evidence="1" type="ORF">LGLO00237_LOCUS27049</name>
</gene>
<protein>
    <submittedName>
        <fullName evidence="1">Uncharacterized protein</fullName>
    </submittedName>
</protein>